<dbReference type="PROSITE" id="PS51257">
    <property type="entry name" value="PROKAR_LIPOPROTEIN"/>
    <property type="match status" value="1"/>
</dbReference>
<dbReference type="RefSeq" id="WP_018280388.1">
    <property type="nucleotide sequence ID" value="NZ_BOQG01000006.1"/>
</dbReference>
<dbReference type="Gene3D" id="3.90.640.20">
    <property type="entry name" value="Heat-shock cognate protein, ATPase"/>
    <property type="match status" value="1"/>
</dbReference>
<sequence length="245" mass="28653">MRKLLLVFLLIFVVACSDKPKFTEKIIEKSEENCEDDCSSINLNYLICKRPNKFAENFNREIESQVVNFLLSNQIDSLRNIEMTIDESLEAFVKDYDNLHQHFPNISAYELILNDSISFQNEKMLSLVSNRYSYVGGAHGISSKIFLNFDISNGEIIEKEELFTNFSEVLKIAENYFKKEQNILADSLNEKGFWFEDDKFHFPENVGIVGEHLVLYYNPYEIAPYVEGVFEVKIPIKEIKEYLKY</sequence>
<dbReference type="Proteomes" id="UP000242855">
    <property type="component" value="Chromosome"/>
</dbReference>
<reference evidence="3 6" key="2">
    <citation type="journal article" date="2017" name="Genome Announc.">
        <title>Twelve Complete Reference Genomes of Clinical Isolates in the Capnocytophaga Genus.</title>
        <authorList>
            <person name="Villarma A."/>
            <person name="Gulvik C.A."/>
            <person name="Rowe L.A."/>
            <person name="Sheth M."/>
            <person name="Juieng P."/>
            <person name="Nicholson A.C."/>
            <person name="Loparev V.N."/>
            <person name="McQuiston J.R."/>
        </authorList>
    </citation>
    <scope>NUCLEOTIDE SEQUENCE [LARGE SCALE GENOMIC DNA]</scope>
    <source>
        <strain evidence="3 6">G7591</strain>
    </source>
</reference>
<dbReference type="EMBL" id="CP022378">
    <property type="protein sequence ID" value="ATA68705.1"/>
    <property type="molecule type" value="Genomic_DNA"/>
</dbReference>
<proteinExistence type="predicted"/>
<dbReference type="AlphaFoldDB" id="A0A0B7HAL1"/>
<evidence type="ECO:0000313" key="6">
    <source>
        <dbReference type="Proteomes" id="UP000242855"/>
    </source>
</evidence>
<dbReference type="Pfam" id="PF11738">
    <property type="entry name" value="DUF3298"/>
    <property type="match status" value="1"/>
</dbReference>
<dbReference type="EMBL" id="CDOG01000056">
    <property type="protein sequence ID" value="CEN41271.1"/>
    <property type="molecule type" value="Genomic_DNA"/>
</dbReference>
<dbReference type="Pfam" id="PF13739">
    <property type="entry name" value="PdaC"/>
    <property type="match status" value="1"/>
</dbReference>
<dbReference type="OrthoDB" id="594879at2"/>
<accession>A0A0B7HAL1</accession>
<dbReference type="GeneID" id="96781885"/>
<dbReference type="Proteomes" id="UP000038083">
    <property type="component" value="Unassembled WGS sequence"/>
</dbReference>
<evidence type="ECO:0000259" key="1">
    <source>
        <dbReference type="Pfam" id="PF11738"/>
    </source>
</evidence>
<evidence type="ECO:0000313" key="3">
    <source>
        <dbReference type="EMBL" id="ATA68705.1"/>
    </source>
</evidence>
<feature type="domain" description="Deacetylase PdaC" evidence="2">
    <location>
        <begin position="33"/>
        <end position="141"/>
    </location>
</feature>
<dbReference type="InterPro" id="IPR021729">
    <property type="entry name" value="DUF3298"/>
</dbReference>
<evidence type="ECO:0000259" key="2">
    <source>
        <dbReference type="Pfam" id="PF13739"/>
    </source>
</evidence>
<name>A0A0B7HAL1_9FLAO</name>
<evidence type="ECO:0000313" key="4">
    <source>
        <dbReference type="EMBL" id="CEN41271.1"/>
    </source>
</evidence>
<protein>
    <submittedName>
        <fullName evidence="3">DUF3298/DUF4163 domain-containing protein</fullName>
    </submittedName>
</protein>
<evidence type="ECO:0000313" key="5">
    <source>
        <dbReference type="Proteomes" id="UP000038083"/>
    </source>
</evidence>
<organism evidence="4 5">
    <name type="scientific">Capnocytophaga cynodegmi</name>
    <dbReference type="NCBI Taxonomy" id="28189"/>
    <lineage>
        <taxon>Bacteria</taxon>
        <taxon>Pseudomonadati</taxon>
        <taxon>Bacteroidota</taxon>
        <taxon>Flavobacteriia</taxon>
        <taxon>Flavobacteriales</taxon>
        <taxon>Flavobacteriaceae</taxon>
        <taxon>Capnocytophaga</taxon>
    </lineage>
</organism>
<feature type="domain" description="DUF3298" evidence="1">
    <location>
        <begin position="168"/>
        <end position="236"/>
    </location>
</feature>
<dbReference type="InterPro" id="IPR037126">
    <property type="entry name" value="PdaC/RsiV-like_sf"/>
</dbReference>
<gene>
    <name evidence="4" type="ORF">CCYN74_60023</name>
    <name evidence="3" type="ORF">CGC48_08740</name>
</gene>
<reference evidence="4 5" key="1">
    <citation type="submission" date="2015-01" db="EMBL/GenBank/DDBJ databases">
        <authorList>
            <person name="MANFREDI Pablo"/>
        </authorList>
    </citation>
    <scope>NUCLEOTIDE SEQUENCE [LARGE SCALE GENOMIC DNA]</scope>
    <source>
        <strain evidence="4 5">Ccy74</strain>
    </source>
</reference>
<dbReference type="InterPro" id="IPR025303">
    <property type="entry name" value="PdaC"/>
</dbReference>
<dbReference type="Gene3D" id="3.30.565.40">
    <property type="entry name" value="Fervidobacterium nodosum Rt17-B1 like"/>
    <property type="match status" value="1"/>
</dbReference>
<dbReference type="KEGG" id="ccyn:CGC48_08740"/>